<dbReference type="InterPro" id="IPR052369">
    <property type="entry name" value="UG_Glycosaminoglycan_Hydrolase"/>
</dbReference>
<comment type="similarity">
    <text evidence="2">Belongs to the glycosyl hydrolase 88 family.</text>
</comment>
<dbReference type="Gene3D" id="1.50.10.10">
    <property type="match status" value="1"/>
</dbReference>
<feature type="signal peptide" evidence="3">
    <location>
        <begin position="1"/>
        <end position="23"/>
    </location>
</feature>
<sequence length="416" mass="47779">MMKLKRQIIMVLCSVLGICTVQGQSLDLKLSKEFIQQNLNDAALQIKVLANATPNGKFPKTFENNKEIFSSSSWWCSGFYPGTLWYLYEGTQDQGLLQNVEEKLPYLEKEKYNRGTHDLGFMLFCSFGNGLRLTGDSAKYKDVLVTGAASLASRFNERTKTIRSWDHKPWHYPVIIDNMMNLEFLTQVSKMTGNKKYYDLAIKHAETTLKNHFRKDYSSYHVIDYDVNSGKVIGKKTHQGAYDESAWSRGQGWALYGYTMMYRETKKKEFLNQARHIAKYILNHPNMPQDLIPYWDFDKDKIDQSSKMYAKKDLRDVSAATLYASALLELAQYTKGKESALYLSNAETMLTNLSKEPYKAVYGTNGGYLLKHSVGALPLNSEIDVPLTYADYYYVEALVRYKRLLDGEPMIKEIAK</sequence>
<evidence type="ECO:0000256" key="1">
    <source>
        <dbReference type="ARBA" id="ARBA00022801"/>
    </source>
</evidence>
<evidence type="ECO:0000313" key="4">
    <source>
        <dbReference type="EMBL" id="MEN5377415.1"/>
    </source>
</evidence>
<proteinExistence type="inferred from homology"/>
<dbReference type="InterPro" id="IPR010905">
    <property type="entry name" value="Glyco_hydro_88"/>
</dbReference>
<keyword evidence="1 4" id="KW-0378">Hydrolase</keyword>
<dbReference type="GO" id="GO:0016787">
    <property type="term" value="F:hydrolase activity"/>
    <property type="evidence" value="ECO:0007669"/>
    <property type="project" value="UniProtKB-KW"/>
</dbReference>
<dbReference type="SUPFAM" id="SSF48208">
    <property type="entry name" value="Six-hairpin glycosidases"/>
    <property type="match status" value="1"/>
</dbReference>
<dbReference type="PANTHER" id="PTHR36845:SF1">
    <property type="entry name" value="HYDROLASE, PUTATIVE (AFU_ORTHOLOGUE AFUA_7G05090)-RELATED"/>
    <property type="match status" value="1"/>
</dbReference>
<evidence type="ECO:0000256" key="3">
    <source>
        <dbReference type="SAM" id="SignalP"/>
    </source>
</evidence>
<comment type="caution">
    <text evidence="4">The sequence shown here is derived from an EMBL/GenBank/DDBJ whole genome shotgun (WGS) entry which is preliminary data.</text>
</comment>
<reference evidence="4 5" key="1">
    <citation type="submission" date="2024-04" db="EMBL/GenBank/DDBJ databases">
        <title>WGS of bacteria from Torrens River.</title>
        <authorList>
            <person name="Wyrsch E.R."/>
            <person name="Drigo B."/>
        </authorList>
    </citation>
    <scope>NUCLEOTIDE SEQUENCE [LARGE SCALE GENOMIC DNA]</scope>
    <source>
        <strain evidence="4 5">TWI391</strain>
    </source>
</reference>
<keyword evidence="5" id="KW-1185">Reference proteome</keyword>
<evidence type="ECO:0000313" key="5">
    <source>
        <dbReference type="Proteomes" id="UP001409291"/>
    </source>
</evidence>
<dbReference type="EMBL" id="JBDJNQ010000003">
    <property type="protein sequence ID" value="MEN5377415.1"/>
    <property type="molecule type" value="Genomic_DNA"/>
</dbReference>
<organism evidence="4 5">
    <name type="scientific">Sphingobacterium kitahiroshimense</name>
    <dbReference type="NCBI Taxonomy" id="470446"/>
    <lineage>
        <taxon>Bacteria</taxon>
        <taxon>Pseudomonadati</taxon>
        <taxon>Bacteroidota</taxon>
        <taxon>Sphingobacteriia</taxon>
        <taxon>Sphingobacteriales</taxon>
        <taxon>Sphingobacteriaceae</taxon>
        <taxon>Sphingobacterium</taxon>
    </lineage>
</organism>
<name>A0ABV0BRJ4_9SPHI</name>
<evidence type="ECO:0000256" key="2">
    <source>
        <dbReference type="ARBA" id="ARBA00038358"/>
    </source>
</evidence>
<dbReference type="Proteomes" id="UP001409291">
    <property type="component" value="Unassembled WGS sequence"/>
</dbReference>
<feature type="chain" id="PRO_5045177566" evidence="3">
    <location>
        <begin position="24"/>
        <end position="416"/>
    </location>
</feature>
<dbReference type="PANTHER" id="PTHR36845">
    <property type="entry name" value="HYDROLASE, PUTATIVE (AFU_ORTHOLOGUE AFUA_7G05090)-RELATED"/>
    <property type="match status" value="1"/>
</dbReference>
<dbReference type="InterPro" id="IPR008928">
    <property type="entry name" value="6-hairpin_glycosidase_sf"/>
</dbReference>
<dbReference type="InterPro" id="IPR012341">
    <property type="entry name" value="6hp_glycosidase-like_sf"/>
</dbReference>
<dbReference type="Pfam" id="PF07470">
    <property type="entry name" value="Glyco_hydro_88"/>
    <property type="match status" value="1"/>
</dbReference>
<keyword evidence="3" id="KW-0732">Signal</keyword>
<accession>A0ABV0BRJ4</accession>
<gene>
    <name evidence="4" type="ORF">ABE541_09100</name>
</gene>
<protein>
    <submittedName>
        <fullName evidence="4">Glycoside hydrolase family 88 protein</fullName>
    </submittedName>
</protein>